<feature type="region of interest" description="Disordered" evidence="1">
    <location>
        <begin position="494"/>
        <end position="513"/>
    </location>
</feature>
<dbReference type="Proteomes" id="UP000503462">
    <property type="component" value="Chromosome 3"/>
</dbReference>
<organism evidence="3 4">
    <name type="scientific">Peltaster fructicola</name>
    <dbReference type="NCBI Taxonomy" id="286661"/>
    <lineage>
        <taxon>Eukaryota</taxon>
        <taxon>Fungi</taxon>
        <taxon>Dikarya</taxon>
        <taxon>Ascomycota</taxon>
        <taxon>Pezizomycotina</taxon>
        <taxon>Dothideomycetes</taxon>
        <taxon>Dothideomycetes incertae sedis</taxon>
        <taxon>Peltaster</taxon>
    </lineage>
</organism>
<feature type="compositionally biased region" description="Polar residues" evidence="1">
    <location>
        <begin position="114"/>
        <end position="136"/>
    </location>
</feature>
<dbReference type="PANTHER" id="PTHR37327">
    <property type="entry name" value="CHROMOSOME 1, WHOLE GENOME SHOTGUN SEQUENCE"/>
    <property type="match status" value="1"/>
</dbReference>
<dbReference type="OrthoDB" id="2245455at2759"/>
<feature type="region of interest" description="Disordered" evidence="1">
    <location>
        <begin position="413"/>
        <end position="446"/>
    </location>
</feature>
<accession>A0A6H0XY00</accession>
<evidence type="ECO:0000256" key="1">
    <source>
        <dbReference type="SAM" id="MobiDB-lite"/>
    </source>
</evidence>
<feature type="region of interest" description="Disordered" evidence="1">
    <location>
        <begin position="243"/>
        <end position="276"/>
    </location>
</feature>
<feature type="compositionally biased region" description="Basic and acidic residues" evidence="1">
    <location>
        <begin position="424"/>
        <end position="446"/>
    </location>
</feature>
<feature type="compositionally biased region" description="Low complexity" evidence="1">
    <location>
        <begin position="583"/>
        <end position="598"/>
    </location>
</feature>
<evidence type="ECO:0000259" key="2">
    <source>
        <dbReference type="Pfam" id="PF04212"/>
    </source>
</evidence>
<keyword evidence="4" id="KW-1185">Reference proteome</keyword>
<dbReference type="Gene3D" id="1.20.58.80">
    <property type="entry name" value="Phosphotransferase system, lactose/cellobiose-type IIA subunit"/>
    <property type="match status" value="1"/>
</dbReference>
<feature type="region of interest" description="Disordered" evidence="1">
    <location>
        <begin position="706"/>
        <end position="747"/>
    </location>
</feature>
<sequence length="1301" mass="141774">MSAKLHANTATVSPTAFTSNDMIATTTTNNSILSSRLPLQPQQKRQRYSSSRSNSISGSSVTTVQRAASRSSSRNGSSYPLRSQSPGETSLHALRLGGNGHARRRSIAVDPSDRSSSGNLESVNRWSQSTDSSLASSRKHHRASSGALLTSQSLSPAKRPQAPEQSPRIVAQSKQASQNIKPRQRPLSPVGTLERPWLAASRPSSRGNPPTTLPALQTDVLVARSERSDSNSTASTGVLANSAAVTPSTHSSYAPEYFTSTNASPRSVAKAARPQAVRTVTAPGMSLNYSRMPKAEDVKESAHYRRQSEHMGNMERDTRTSKQMEEKKTHAKPKDRAEREKKAMLSKALEKANTAVVLDNKQNFVGALDAYMDACTLLQQVMDRSVNAADRRKLDAIKVTYTTRIEELRILEEAKTTDEEEEAEKGLPERPLSDDSMLSRKDDAMSPIDGHLHEDAFIGTAVQTRLNDVPQLSYPTSHRDSFFSRTMADVEKASHVQNDDSQVLNSRSPEKQGRAHIVNQRISKLPAPEDTRYLPAPLGIKKSPSPTAPTFNWQHIDPSAEVFHTPEAATFPQEVHDTLGTISEGRSSRSSSVHSGSSQTGLRRKPIQGLDNTSNSELDAAFDAAVEAAYDEGLEPDFEAKPEVPVPSHARNVSEIKEIVPPSIDTFASATPFTTTNEDDEEERILDEFTQDYGHGFNFAFGTKSALPRQSDSSGYSRSTWQSSQASERMTAGTSLSTVAENDSAHRGLPMPNISPVMPVNLDTLPPSAPPPSTTLPAPPALPVLPPPNQLSGSTVRHRRLSGQHARELKIETSGEMQSRQRASTLHNHAQEISGTDEHDTDTHKEVMFGAALEASPSDAAHEHMLKSPPSLDMLSTFASSERMNMPHTPSETPRSDDTFGNMLQTRPTLMRKNPSSLSLRADLAPPSHTILLPSPGLHEMGDPTPLSATFTIAKLKGAQDPLTSQRVAFSSFASPMMNVGGHHLFDTSLTSGRLPTSPLGSPMELPVGLEPCPESFLMRPFWLMRCLASTITHSRGGYITTKLFIPREVWQTRGVKLRSVDDKVANCDLLTAALGQLSQVDTFDADAVMAELQRFEEVMERVQNALMKKLGGEVGVHGVTTMFRDAAPSTASSVVGSDKGSDTLSGTSKSHSSKGYLSSWRKLRSKSSGAPIGHSGAFQTGIRTGDRDLHAMSSVPMTSFVPVERRGQKRDLRNMSFDGPNKDYMGSLARLFQSVQVLDQIARQVEDPGLKHSSPTHVGLELSIRHAAEFFSFYICRFVLADLGVMLDKFIKRGTEWVMA</sequence>
<feature type="region of interest" description="Disordered" evidence="1">
    <location>
        <begin position="766"/>
        <end position="797"/>
    </location>
</feature>
<dbReference type="SUPFAM" id="SSF116846">
    <property type="entry name" value="MIT domain"/>
    <property type="match status" value="1"/>
</dbReference>
<feature type="compositionally biased region" description="Polar residues" evidence="1">
    <location>
        <begin position="815"/>
        <end position="834"/>
    </location>
</feature>
<feature type="compositionally biased region" description="Low complexity" evidence="1">
    <location>
        <begin position="1149"/>
        <end position="1158"/>
    </location>
</feature>
<dbReference type="PANTHER" id="PTHR37327:SF1">
    <property type="entry name" value="MICROTUBULE INTERACTING AND TRANSPORT DOMAIN-CONTAINING PROTEIN"/>
    <property type="match status" value="1"/>
</dbReference>
<gene>
    <name evidence="3" type="ORF">AMS68_005150</name>
</gene>
<name>A0A6H0XY00_9PEZI</name>
<dbReference type="Pfam" id="PF04212">
    <property type="entry name" value="MIT"/>
    <property type="match status" value="1"/>
</dbReference>
<evidence type="ECO:0000313" key="4">
    <source>
        <dbReference type="Proteomes" id="UP000503462"/>
    </source>
</evidence>
<feature type="compositionally biased region" description="Low complexity" evidence="1">
    <location>
        <begin position="36"/>
        <end position="83"/>
    </location>
</feature>
<evidence type="ECO:0000313" key="3">
    <source>
        <dbReference type="EMBL" id="QIW99632.1"/>
    </source>
</evidence>
<dbReference type="InterPro" id="IPR036181">
    <property type="entry name" value="MIT_dom_sf"/>
</dbReference>
<feature type="region of interest" description="Disordered" evidence="1">
    <location>
        <begin position="582"/>
        <end position="614"/>
    </location>
</feature>
<feature type="region of interest" description="Disordered" evidence="1">
    <location>
        <begin position="33"/>
        <end position="193"/>
    </location>
</feature>
<protein>
    <recommendedName>
        <fullName evidence="2">MIT domain-containing protein</fullName>
    </recommendedName>
</protein>
<feature type="region of interest" description="Disordered" evidence="1">
    <location>
        <begin position="293"/>
        <end position="343"/>
    </location>
</feature>
<feature type="compositionally biased region" description="Polar residues" evidence="1">
    <location>
        <begin position="172"/>
        <end position="181"/>
    </location>
</feature>
<feature type="compositionally biased region" description="Polar residues" evidence="1">
    <location>
        <begin position="243"/>
        <end position="265"/>
    </location>
</feature>
<proteinExistence type="predicted"/>
<dbReference type="InterPro" id="IPR007330">
    <property type="entry name" value="MIT_dom"/>
</dbReference>
<feature type="region of interest" description="Disordered" evidence="1">
    <location>
        <begin position="1131"/>
        <end position="1158"/>
    </location>
</feature>
<feature type="compositionally biased region" description="Polar residues" evidence="1">
    <location>
        <begin position="708"/>
        <end position="741"/>
    </location>
</feature>
<feature type="region of interest" description="Disordered" evidence="1">
    <location>
        <begin position="812"/>
        <end position="841"/>
    </location>
</feature>
<reference evidence="3 4" key="1">
    <citation type="journal article" date="2016" name="Sci. Rep.">
        <title>Peltaster fructicola genome reveals evolution from an invasive phytopathogen to an ectophytic parasite.</title>
        <authorList>
            <person name="Xu C."/>
            <person name="Chen H."/>
            <person name="Gleason M.L."/>
            <person name="Xu J.R."/>
            <person name="Liu H."/>
            <person name="Zhang R."/>
            <person name="Sun G."/>
        </authorList>
    </citation>
    <scope>NUCLEOTIDE SEQUENCE [LARGE SCALE GENOMIC DNA]</scope>
    <source>
        <strain evidence="3 4">LNHT1506</strain>
    </source>
</reference>
<feature type="compositionally biased region" description="Pro residues" evidence="1">
    <location>
        <begin position="767"/>
        <end position="789"/>
    </location>
</feature>
<dbReference type="EMBL" id="CP051141">
    <property type="protein sequence ID" value="QIW99632.1"/>
    <property type="molecule type" value="Genomic_DNA"/>
</dbReference>
<feature type="domain" description="MIT" evidence="2">
    <location>
        <begin position="345"/>
        <end position="409"/>
    </location>
</feature>